<accession>A0A1P8EKD0</accession>
<reference evidence="5 6" key="1">
    <citation type="submission" date="2016-08" db="EMBL/GenBank/DDBJ databases">
        <title>Complete genome sequence of Acinetobacter baylyi strain GFJ2.</title>
        <authorList>
            <person name="Tabata M."/>
            <person name="Kuboki S."/>
            <person name="Gibu N."/>
            <person name="Kinouchi Y."/>
            <person name="Vangnai A."/>
            <person name="Kasai D."/>
            <person name="Fukuda M."/>
        </authorList>
    </citation>
    <scope>NUCLEOTIDE SEQUENCE [LARGE SCALE GENOMIC DNA]</scope>
    <source>
        <strain evidence="5 6">GFJ2</strain>
    </source>
</reference>
<dbReference type="PANTHER" id="PTHR44942">
    <property type="entry name" value="METHYLTRANSF_11 DOMAIN-CONTAINING PROTEIN"/>
    <property type="match status" value="1"/>
</dbReference>
<dbReference type="Gene3D" id="3.40.50.150">
    <property type="entry name" value="Vaccinia Virus protein VP39"/>
    <property type="match status" value="1"/>
</dbReference>
<organism evidence="5 6">
    <name type="scientific">Acinetobacter soli</name>
    <dbReference type="NCBI Taxonomy" id="487316"/>
    <lineage>
        <taxon>Bacteria</taxon>
        <taxon>Pseudomonadati</taxon>
        <taxon>Pseudomonadota</taxon>
        <taxon>Gammaproteobacteria</taxon>
        <taxon>Moraxellales</taxon>
        <taxon>Moraxellaceae</taxon>
        <taxon>Acinetobacter</taxon>
    </lineage>
</organism>
<dbReference type="Proteomes" id="UP000185674">
    <property type="component" value="Chromosome"/>
</dbReference>
<dbReference type="SUPFAM" id="SSF53335">
    <property type="entry name" value="S-adenosyl-L-methionine-dependent methyltransferases"/>
    <property type="match status" value="1"/>
</dbReference>
<dbReference type="InterPro" id="IPR051052">
    <property type="entry name" value="Diverse_substrate_MTase"/>
</dbReference>
<dbReference type="GO" id="GO:0008757">
    <property type="term" value="F:S-adenosylmethionine-dependent methyltransferase activity"/>
    <property type="evidence" value="ECO:0007669"/>
    <property type="project" value="InterPro"/>
</dbReference>
<evidence type="ECO:0000256" key="1">
    <source>
        <dbReference type="ARBA" id="ARBA00008361"/>
    </source>
</evidence>
<evidence type="ECO:0000259" key="4">
    <source>
        <dbReference type="Pfam" id="PF08241"/>
    </source>
</evidence>
<name>A0A1P8EKD0_9GAMM</name>
<dbReference type="GO" id="GO:0032259">
    <property type="term" value="P:methylation"/>
    <property type="evidence" value="ECO:0007669"/>
    <property type="project" value="UniProtKB-KW"/>
</dbReference>
<proteinExistence type="inferred from homology"/>
<protein>
    <submittedName>
        <fullName evidence="5">SAM-dependent methyltransferase</fullName>
    </submittedName>
</protein>
<evidence type="ECO:0000313" key="6">
    <source>
        <dbReference type="Proteomes" id="UP000185674"/>
    </source>
</evidence>
<dbReference type="PANTHER" id="PTHR44942:SF4">
    <property type="entry name" value="METHYLTRANSFERASE TYPE 11 DOMAIN-CONTAINING PROTEIN"/>
    <property type="match status" value="1"/>
</dbReference>
<dbReference type="EMBL" id="CP016896">
    <property type="protein sequence ID" value="APV36681.1"/>
    <property type="molecule type" value="Genomic_DNA"/>
</dbReference>
<dbReference type="CDD" id="cd02440">
    <property type="entry name" value="AdoMet_MTases"/>
    <property type="match status" value="1"/>
</dbReference>
<dbReference type="RefSeq" id="WP_076033141.1">
    <property type="nucleotide sequence ID" value="NZ_BKJU01000010.1"/>
</dbReference>
<dbReference type="InterPro" id="IPR029063">
    <property type="entry name" value="SAM-dependent_MTases_sf"/>
</dbReference>
<dbReference type="InterPro" id="IPR013216">
    <property type="entry name" value="Methyltransf_11"/>
</dbReference>
<keyword evidence="3 5" id="KW-0808">Transferase</keyword>
<dbReference type="AlphaFoldDB" id="A0A1P8EKD0"/>
<comment type="similarity">
    <text evidence="1">Belongs to the methyltransferase superfamily.</text>
</comment>
<dbReference type="KEGG" id="asol:BEN76_11905"/>
<sequence length="244" mass="28699">MKDLFSLDSRRYQQARPIYPQAMLQHLLSYVHTRDLAWDCGAGSGQLTHMLAPYFEQVVGTDISQSQLDHAEYYDNISYQVQPAEKTTFPDHCFDLITVAQAVHWFDFEAFYAEVKRTLKPRGIFAIIGYGLIEVDDPLFHMQIQQLYHHTLRGHWDPERRYIDQHYRTIPFPFQEIQMPNFDIRLRWSLKQLIQYLGTWSAVQHYILQKGTDPLQELNAACADLNQIVEVRFPVLLRVGVQVR</sequence>
<gene>
    <name evidence="5" type="ORF">BEN76_11905</name>
</gene>
<keyword evidence="2 5" id="KW-0489">Methyltransferase</keyword>
<feature type="domain" description="Methyltransferase type 11" evidence="4">
    <location>
        <begin position="39"/>
        <end position="127"/>
    </location>
</feature>
<dbReference type="eggNOG" id="COG2226">
    <property type="taxonomic scope" value="Bacteria"/>
</dbReference>
<evidence type="ECO:0000313" key="5">
    <source>
        <dbReference type="EMBL" id="APV36681.1"/>
    </source>
</evidence>
<dbReference type="Pfam" id="PF08241">
    <property type="entry name" value="Methyltransf_11"/>
    <property type="match status" value="1"/>
</dbReference>
<evidence type="ECO:0000256" key="3">
    <source>
        <dbReference type="ARBA" id="ARBA00022679"/>
    </source>
</evidence>
<evidence type="ECO:0000256" key="2">
    <source>
        <dbReference type="ARBA" id="ARBA00022603"/>
    </source>
</evidence>